<name>A0A2S7T473_9FLAO</name>
<keyword evidence="1" id="KW-0472">Membrane</keyword>
<keyword evidence="1" id="KW-1133">Transmembrane helix</keyword>
<dbReference type="OrthoDB" id="1439197at2"/>
<feature type="transmembrane region" description="Helical" evidence="1">
    <location>
        <begin position="82"/>
        <end position="105"/>
    </location>
</feature>
<evidence type="ECO:0000313" key="2">
    <source>
        <dbReference type="EMBL" id="PQJ14371.1"/>
    </source>
</evidence>
<keyword evidence="1" id="KW-0812">Transmembrane</keyword>
<feature type="transmembrane region" description="Helical" evidence="1">
    <location>
        <begin position="125"/>
        <end position="146"/>
    </location>
</feature>
<feature type="transmembrane region" description="Helical" evidence="1">
    <location>
        <begin position="183"/>
        <end position="201"/>
    </location>
</feature>
<dbReference type="RefSeq" id="WP_104999999.1">
    <property type="nucleotide sequence ID" value="NZ_MQVX01000001.1"/>
</dbReference>
<gene>
    <name evidence="2" type="ORF">BST99_00160</name>
</gene>
<dbReference type="Proteomes" id="UP000239366">
    <property type="component" value="Unassembled WGS sequence"/>
</dbReference>
<comment type="caution">
    <text evidence="2">The sequence shown here is derived from an EMBL/GenBank/DDBJ whole genome shotgun (WGS) entry which is preliminary data.</text>
</comment>
<protein>
    <recommendedName>
        <fullName evidence="4">DUF4386 domain-containing protein</fullName>
    </recommendedName>
</protein>
<sequence length="205" mass="22840">MKSNSFAGTMMVLASILVLGSIYFEYQIGWIGEERSAEGNIDFMVENWKDLSPIWMLQALGYFFFMLAYISYFRLSKGGLKILWALLSVCGVLLVVSMIITQTSYGSALEIYDTQPAPFESVRRIVLPLYTIGKFGSALFGLIYLVSSISGKGRVGRTAGLVMFTLVIAFILIGTYYEMDTRVIGVLWFILPLHYGLVSLGKKNG</sequence>
<accession>A0A2S7T473</accession>
<evidence type="ECO:0000313" key="3">
    <source>
        <dbReference type="Proteomes" id="UP000239366"/>
    </source>
</evidence>
<organism evidence="2 3">
    <name type="scientific">Aureicoccus marinus</name>
    <dbReference type="NCBI Taxonomy" id="754435"/>
    <lineage>
        <taxon>Bacteria</taxon>
        <taxon>Pseudomonadati</taxon>
        <taxon>Bacteroidota</taxon>
        <taxon>Flavobacteriia</taxon>
        <taxon>Flavobacteriales</taxon>
        <taxon>Flavobacteriaceae</taxon>
        <taxon>Aureicoccus</taxon>
    </lineage>
</organism>
<dbReference type="AlphaFoldDB" id="A0A2S7T473"/>
<evidence type="ECO:0000256" key="1">
    <source>
        <dbReference type="SAM" id="Phobius"/>
    </source>
</evidence>
<proteinExistence type="predicted"/>
<reference evidence="3" key="1">
    <citation type="submission" date="2016-11" db="EMBL/GenBank/DDBJ databases">
        <title>Trade-off between light-utilization and light-protection in marine flavobacteria.</title>
        <authorList>
            <person name="Kumagai Y."/>
            <person name="Yoshizawa S."/>
            <person name="Kogure K."/>
        </authorList>
    </citation>
    <scope>NUCLEOTIDE SEQUENCE [LARGE SCALE GENOMIC DNA]</scope>
    <source>
        <strain evidence="3">SG-18</strain>
    </source>
</reference>
<evidence type="ECO:0008006" key="4">
    <source>
        <dbReference type="Google" id="ProtNLM"/>
    </source>
</evidence>
<feature type="transmembrane region" description="Helical" evidence="1">
    <location>
        <begin position="12"/>
        <end position="32"/>
    </location>
</feature>
<keyword evidence="3" id="KW-1185">Reference proteome</keyword>
<dbReference type="EMBL" id="MQVX01000001">
    <property type="protein sequence ID" value="PQJ14371.1"/>
    <property type="molecule type" value="Genomic_DNA"/>
</dbReference>
<feature type="transmembrane region" description="Helical" evidence="1">
    <location>
        <begin position="158"/>
        <end position="177"/>
    </location>
</feature>
<feature type="transmembrane region" description="Helical" evidence="1">
    <location>
        <begin position="52"/>
        <end position="70"/>
    </location>
</feature>